<dbReference type="PANTHER" id="PTHR38096:SF1">
    <property type="entry name" value="ENTEROBACTIN SYNTHASE COMPONENT D"/>
    <property type="match status" value="1"/>
</dbReference>
<dbReference type="GO" id="GO:0005886">
    <property type="term" value="C:plasma membrane"/>
    <property type="evidence" value="ECO:0007669"/>
    <property type="project" value="TreeGrafter"/>
</dbReference>
<evidence type="ECO:0000313" key="16">
    <source>
        <dbReference type="EMBL" id="MCP2006822.1"/>
    </source>
</evidence>
<reference evidence="16" key="2">
    <citation type="submission" date="2022-03" db="EMBL/GenBank/DDBJ databases">
        <title>Genome Encyclopedia of Bacteria and Archaea VI: Functional Genomics of Type Strains.</title>
        <authorList>
            <person name="Whitman W."/>
        </authorList>
    </citation>
    <scope>NUCLEOTIDE SEQUENCE</scope>
    <source>
        <strain evidence="16">HSC-15S17</strain>
    </source>
</reference>
<comment type="catalytic activity">
    <reaction evidence="10">
        <text>apo-[peptidyl-carrier protein] + CoA = holo-[peptidyl-carrier protein] + adenosine 3',5'-bisphosphate + H(+)</text>
        <dbReference type="Rhea" id="RHEA:46228"/>
        <dbReference type="Rhea" id="RHEA-COMP:11479"/>
        <dbReference type="Rhea" id="RHEA-COMP:11480"/>
        <dbReference type="ChEBI" id="CHEBI:15378"/>
        <dbReference type="ChEBI" id="CHEBI:29999"/>
        <dbReference type="ChEBI" id="CHEBI:57287"/>
        <dbReference type="ChEBI" id="CHEBI:58343"/>
        <dbReference type="ChEBI" id="CHEBI:64479"/>
    </reaction>
</comment>
<proteinExistence type="inferred from homology"/>
<comment type="cofactor">
    <cofactor evidence="12">
        <name>Mg(2+)</name>
        <dbReference type="ChEBI" id="CHEBI:18420"/>
    </cofactor>
</comment>
<feature type="binding site" evidence="11">
    <location>
        <position position="52"/>
    </location>
    <ligand>
        <name>CoA</name>
        <dbReference type="ChEBI" id="CHEBI:57287"/>
    </ligand>
</feature>
<comment type="subunit">
    <text evidence="4">EntB, EntD, EntE, and EntF form a multienzyme complex called enterobactin synthase.</text>
</comment>
<evidence type="ECO:0000256" key="12">
    <source>
        <dbReference type="PIRSR" id="PIRSR603542-2"/>
    </source>
</evidence>
<dbReference type="GO" id="GO:0008897">
    <property type="term" value="F:holo-[acyl-carrier-protein] synthase activity"/>
    <property type="evidence" value="ECO:0007669"/>
    <property type="project" value="InterPro"/>
</dbReference>
<dbReference type="GO" id="GO:0009239">
    <property type="term" value="P:enterobactin biosynthetic process"/>
    <property type="evidence" value="ECO:0007669"/>
    <property type="project" value="UniProtKB-KW"/>
</dbReference>
<dbReference type="Pfam" id="PF01648">
    <property type="entry name" value="ACPS"/>
    <property type="match status" value="1"/>
</dbReference>
<gene>
    <name evidence="15" type="ORF">KVP70_00345</name>
    <name evidence="16" type="ORF">L1274_000510</name>
</gene>
<feature type="binding site" evidence="11">
    <location>
        <begin position="96"/>
        <end position="97"/>
    </location>
    <ligand>
        <name>CoA</name>
        <dbReference type="ChEBI" id="CHEBI:57287"/>
    </ligand>
</feature>
<keyword evidence="12" id="KW-0479">Metal-binding</keyword>
<evidence type="ECO:0000256" key="8">
    <source>
        <dbReference type="ARBA" id="ARBA00031996"/>
    </source>
</evidence>
<accession>A0AA41H552</accession>
<feature type="binding site" evidence="12">
    <location>
        <position position="118"/>
    </location>
    <ligand>
        <name>Mg(2+)</name>
        <dbReference type="ChEBI" id="CHEBI:18420"/>
    </ligand>
</feature>
<feature type="domain" description="4'-phosphopantetheinyl transferase" evidence="13">
    <location>
        <begin position="112"/>
        <end position="184"/>
    </location>
</feature>
<evidence type="ECO:0000313" key="15">
    <source>
        <dbReference type="EMBL" id="MBV6319366.1"/>
    </source>
</evidence>
<sequence length="245" mass="26474">MFIEYEDLDSSLILPGMELYRCRYQADRYTPDLFAHFRLAQPPGLQGWVVKRQAEFLAGRYCAARALARAGQTGHQVAVGPNREPLWPPGWRGAITHTRQQAIAVVASSVDGVGIDLEAIMDARQAAEFAPMIINETELALGRAAGLDLPTLVSLCFSLKESIFKALYPQVGRYFGFEAAELVSLEPAAGSWSARLTAPLTARLAAGFPLSGHMHLDATNVLTGIVLAAHNSPSPPARSAQSLSF</sequence>
<keyword evidence="15" id="KW-0808">Transferase</keyword>
<dbReference type="GO" id="GO:0000287">
    <property type="term" value="F:magnesium ion binding"/>
    <property type="evidence" value="ECO:0007669"/>
    <property type="project" value="InterPro"/>
</dbReference>
<comment type="similarity">
    <text evidence="3">Belongs to the P-Pant transferase superfamily. EntD family.</text>
</comment>
<evidence type="ECO:0000256" key="1">
    <source>
        <dbReference type="ARBA" id="ARBA00003937"/>
    </source>
</evidence>
<reference evidence="15" key="1">
    <citation type="submission" date="2021-07" db="EMBL/GenBank/DDBJ databases">
        <title>Characterization of violacein-producing bacteria and related species.</title>
        <authorList>
            <person name="Wilson H.S."/>
            <person name="De Leon M.E."/>
        </authorList>
    </citation>
    <scope>NUCLEOTIDE SEQUENCE</scope>
    <source>
        <strain evidence="15">HSC-15S17</strain>
    </source>
</reference>
<organism evidence="15 17">
    <name type="scientific">Duganella violaceipulchra</name>
    <dbReference type="NCBI Taxonomy" id="2849652"/>
    <lineage>
        <taxon>Bacteria</taxon>
        <taxon>Pseudomonadati</taxon>
        <taxon>Pseudomonadota</taxon>
        <taxon>Betaproteobacteria</taxon>
        <taxon>Burkholderiales</taxon>
        <taxon>Oxalobacteraceae</taxon>
        <taxon>Telluria group</taxon>
        <taxon>Duganella</taxon>
    </lineage>
</organism>
<dbReference type="InterPro" id="IPR008278">
    <property type="entry name" value="4-PPantetheinyl_Trfase_dom"/>
</dbReference>
<evidence type="ECO:0000256" key="9">
    <source>
        <dbReference type="ARBA" id="ARBA00049176"/>
    </source>
</evidence>
<comment type="pathway">
    <text evidence="2">Siderophore biosynthesis; enterobactin biosynthesis.</text>
</comment>
<evidence type="ECO:0000256" key="2">
    <source>
        <dbReference type="ARBA" id="ARBA00004993"/>
    </source>
</evidence>
<dbReference type="Proteomes" id="UP001162889">
    <property type="component" value="Unassembled WGS sequence"/>
</dbReference>
<dbReference type="EMBL" id="JALJZU010000001">
    <property type="protein sequence ID" value="MCP2006822.1"/>
    <property type="molecule type" value="Genomic_DNA"/>
</dbReference>
<comment type="caution">
    <text evidence="15">The sequence shown here is derived from an EMBL/GenBank/DDBJ whole genome shotgun (WGS) entry which is preliminary data.</text>
</comment>
<evidence type="ECO:0000256" key="10">
    <source>
        <dbReference type="ARBA" id="ARBA00049191"/>
    </source>
</evidence>
<dbReference type="AlphaFoldDB" id="A0AA41H552"/>
<evidence type="ECO:0000256" key="5">
    <source>
        <dbReference type="ARBA" id="ARBA00019087"/>
    </source>
</evidence>
<dbReference type="InterPro" id="IPR041354">
    <property type="entry name" value="4PPT_N"/>
</dbReference>
<feature type="binding site" evidence="11">
    <location>
        <position position="116"/>
    </location>
    <ligand>
        <name>CoA</name>
        <dbReference type="ChEBI" id="CHEBI:57287"/>
    </ligand>
</feature>
<name>A0AA41H552_9BURK</name>
<evidence type="ECO:0000313" key="17">
    <source>
        <dbReference type="Proteomes" id="UP001155901"/>
    </source>
</evidence>
<dbReference type="InterPro" id="IPR003542">
    <property type="entry name" value="Enbac_synth_compD-like"/>
</dbReference>
<keyword evidence="18" id="KW-1185">Reference proteome</keyword>
<feature type="binding site" evidence="11">
    <location>
        <position position="165"/>
    </location>
    <ligand>
        <name>CoA</name>
        <dbReference type="ChEBI" id="CHEBI:57287"/>
    </ligand>
</feature>
<comment type="catalytic activity">
    <reaction evidence="9">
        <text>apo-[aryl-carrier protein] + CoA = holo-[aryl-carrier protein] + adenosine 3',5'-bisphosphate + H(+)</text>
        <dbReference type="Rhea" id="RHEA:48404"/>
        <dbReference type="Rhea" id="RHEA-COMP:15903"/>
        <dbReference type="Rhea" id="RHEA-COMP:17557"/>
        <dbReference type="ChEBI" id="CHEBI:15378"/>
        <dbReference type="ChEBI" id="CHEBI:29999"/>
        <dbReference type="ChEBI" id="CHEBI:57287"/>
        <dbReference type="ChEBI" id="CHEBI:58343"/>
        <dbReference type="ChEBI" id="CHEBI:64479"/>
    </reaction>
</comment>
<feature type="binding site" evidence="12">
    <location>
        <position position="116"/>
    </location>
    <ligand>
        <name>Mg(2+)</name>
        <dbReference type="ChEBI" id="CHEBI:18420"/>
    </ligand>
</feature>
<comment type="function">
    <text evidence="1">Involved in the biosynthesis of the siderophore enterobactin (enterochelin), which is a macrocyclic trimeric lactone of N-(2,3-dihydroxybenzoyl)-serine. The serine trilactone serves as a scaffolding for the three catechol functionalities that provide hexadentate coordination for the tightly ligated iron(2+) atoms. Plays an essential role in the assembly of the enterobactin by catalyzing the transfer of the 4'-phosphopantetheine (Ppant) moiety from coenzyme A to the apo-domains of both EntB (ArCP domain) and EntF (PCP domain) to yield their holo-forms which make them competent for the activation of 2,3-dihydroxybenzoate (DHB) and L-serine, respectively.</text>
</comment>
<dbReference type="GO" id="GO:0009366">
    <property type="term" value="C:enterobactin synthetase complex"/>
    <property type="evidence" value="ECO:0007669"/>
    <property type="project" value="InterPro"/>
</dbReference>
<keyword evidence="6" id="KW-0259">Enterobactin biosynthesis</keyword>
<dbReference type="Pfam" id="PF17837">
    <property type="entry name" value="4PPT_N"/>
    <property type="match status" value="1"/>
</dbReference>
<evidence type="ECO:0000259" key="13">
    <source>
        <dbReference type="Pfam" id="PF01648"/>
    </source>
</evidence>
<evidence type="ECO:0000256" key="4">
    <source>
        <dbReference type="ARBA" id="ARBA00011503"/>
    </source>
</evidence>
<dbReference type="RefSeq" id="WP_217940043.1">
    <property type="nucleotide sequence ID" value="NZ_JAHTGR010000001.1"/>
</dbReference>
<dbReference type="Proteomes" id="UP001155901">
    <property type="component" value="Unassembled WGS sequence"/>
</dbReference>
<evidence type="ECO:0000313" key="18">
    <source>
        <dbReference type="Proteomes" id="UP001162889"/>
    </source>
</evidence>
<protein>
    <recommendedName>
        <fullName evidence="5">Enterobactin synthase component D</fullName>
    </recommendedName>
    <alternativeName>
        <fullName evidence="7">4'-phosphopantetheinyl transferase EntD</fullName>
    </alternativeName>
    <alternativeName>
        <fullName evidence="8">Enterochelin synthase D</fullName>
    </alternativeName>
</protein>
<evidence type="ECO:0000256" key="3">
    <source>
        <dbReference type="ARBA" id="ARBA00008342"/>
    </source>
</evidence>
<evidence type="ECO:0000259" key="14">
    <source>
        <dbReference type="Pfam" id="PF17837"/>
    </source>
</evidence>
<evidence type="ECO:0000256" key="11">
    <source>
        <dbReference type="PIRSR" id="PIRSR603542-1"/>
    </source>
</evidence>
<keyword evidence="12" id="KW-0460">Magnesium</keyword>
<dbReference type="EMBL" id="JAHTGR010000001">
    <property type="protein sequence ID" value="MBV6319366.1"/>
    <property type="molecule type" value="Genomic_DNA"/>
</dbReference>
<dbReference type="PANTHER" id="PTHR38096">
    <property type="entry name" value="ENTEROBACTIN SYNTHASE COMPONENT D"/>
    <property type="match status" value="1"/>
</dbReference>
<feature type="domain" description="4'-phosphopantetheinyl transferase N-terminal" evidence="14">
    <location>
        <begin position="49"/>
        <end position="107"/>
    </location>
</feature>
<feature type="binding site" evidence="11">
    <location>
        <position position="60"/>
    </location>
    <ligand>
        <name>CoA</name>
        <dbReference type="ChEBI" id="CHEBI:57287"/>
    </ligand>
</feature>
<feature type="binding site" evidence="11">
    <location>
        <position position="161"/>
    </location>
    <ligand>
        <name>CoA</name>
        <dbReference type="ChEBI" id="CHEBI:57287"/>
    </ligand>
</feature>
<evidence type="ECO:0000256" key="6">
    <source>
        <dbReference type="ARBA" id="ARBA00023191"/>
    </source>
</evidence>
<evidence type="ECO:0000256" key="7">
    <source>
        <dbReference type="ARBA" id="ARBA00029894"/>
    </source>
</evidence>